<keyword evidence="3" id="KW-1185">Reference proteome</keyword>
<proteinExistence type="predicted"/>
<feature type="domain" description="DinB-like" evidence="1">
    <location>
        <begin position="14"/>
        <end position="145"/>
    </location>
</feature>
<sequence length="152" mass="17886">MKKRHEVLFTQLGTYREETLRLVEGVSEEEAEIIPEGFHNNIRWNLGHIYLDQYLWIESFVQEISDNTLKLNGWFGFGTSPTNFTEETPNLSELKELLQGQPEKIKEKYGHRLEEEFPPTEMGMSTIEQVLMRTVFHEGLHIGAIQYLKRFI</sequence>
<dbReference type="SUPFAM" id="SSF109854">
    <property type="entry name" value="DinB/YfiT-like putative metalloenzymes"/>
    <property type="match status" value="1"/>
</dbReference>
<dbReference type="Gene3D" id="1.20.120.450">
    <property type="entry name" value="dinb family like domain"/>
    <property type="match status" value="1"/>
</dbReference>
<evidence type="ECO:0000259" key="1">
    <source>
        <dbReference type="Pfam" id="PF12867"/>
    </source>
</evidence>
<dbReference type="Pfam" id="PF12867">
    <property type="entry name" value="DinB_2"/>
    <property type="match status" value="1"/>
</dbReference>
<dbReference type="InterPro" id="IPR034660">
    <property type="entry name" value="DinB/YfiT-like"/>
</dbReference>
<protein>
    <recommendedName>
        <fullName evidence="1">DinB-like domain-containing protein</fullName>
    </recommendedName>
</protein>
<dbReference type="EMBL" id="BORP01000006">
    <property type="protein sequence ID" value="GIO28141.1"/>
    <property type="molecule type" value="Genomic_DNA"/>
</dbReference>
<comment type="caution">
    <text evidence="2">The sequence shown here is derived from an EMBL/GenBank/DDBJ whole genome shotgun (WGS) entry which is preliminary data.</text>
</comment>
<dbReference type="RefSeq" id="WP_212921614.1">
    <property type="nucleotide sequence ID" value="NZ_BORP01000006.1"/>
</dbReference>
<organism evidence="2 3">
    <name type="scientific">Ornithinibacillus bavariensis</name>
    <dbReference type="NCBI Taxonomy" id="545502"/>
    <lineage>
        <taxon>Bacteria</taxon>
        <taxon>Bacillati</taxon>
        <taxon>Bacillota</taxon>
        <taxon>Bacilli</taxon>
        <taxon>Bacillales</taxon>
        <taxon>Bacillaceae</taxon>
        <taxon>Ornithinibacillus</taxon>
    </lineage>
</organism>
<dbReference type="InterPro" id="IPR024775">
    <property type="entry name" value="DinB-like"/>
</dbReference>
<evidence type="ECO:0000313" key="2">
    <source>
        <dbReference type="EMBL" id="GIO28141.1"/>
    </source>
</evidence>
<reference evidence="2" key="1">
    <citation type="submission" date="2021-03" db="EMBL/GenBank/DDBJ databases">
        <title>Antimicrobial resistance genes in bacteria isolated from Japanese honey, and their potential for conferring macrolide and lincosamide resistance in the American foulbrood pathogen Paenibacillus larvae.</title>
        <authorList>
            <person name="Okamoto M."/>
            <person name="Kumagai M."/>
            <person name="Kanamori H."/>
            <person name="Takamatsu D."/>
        </authorList>
    </citation>
    <scope>NUCLEOTIDE SEQUENCE</scope>
    <source>
        <strain evidence="2">J43TS3</strain>
    </source>
</reference>
<evidence type="ECO:0000313" key="3">
    <source>
        <dbReference type="Proteomes" id="UP000676917"/>
    </source>
</evidence>
<dbReference type="Proteomes" id="UP000676917">
    <property type="component" value="Unassembled WGS sequence"/>
</dbReference>
<name>A0A919X9N8_9BACI</name>
<dbReference type="AlphaFoldDB" id="A0A919X9N8"/>
<accession>A0A919X9N8</accession>
<gene>
    <name evidence="2" type="ORF">J43TS3_27520</name>
</gene>